<evidence type="ECO:0000256" key="5">
    <source>
        <dbReference type="ARBA" id="ARBA00022723"/>
    </source>
</evidence>
<feature type="domain" description="TrmE-type G" evidence="13">
    <location>
        <begin position="216"/>
        <end position="377"/>
    </location>
</feature>
<keyword evidence="5 11" id="KW-0479">Metal-binding</keyword>
<reference evidence="14 15" key="1">
    <citation type="submission" date="2016-10" db="EMBL/GenBank/DDBJ databases">
        <authorList>
            <person name="Varghese N."/>
            <person name="Submissions S."/>
        </authorList>
    </citation>
    <scope>NUCLEOTIDE SEQUENCE [LARGE SCALE GENOMIC DNA]</scope>
    <source>
        <strain evidence="14 15">DSM 5563</strain>
    </source>
</reference>
<comment type="function">
    <text evidence="11">Exhibits a very high intrinsic GTPase hydrolysis rate. Involved in the addition of a carboxymethylaminomethyl (cmnm) group at the wobble position (U34) of certain tRNAs, forming tRNA-cmnm(5)s(2)U34.</text>
</comment>
<gene>
    <name evidence="11" type="primary">mnmE</name>
    <name evidence="11" type="synonym">trmE</name>
    <name evidence="14" type="ORF">SAMN02745723_11318</name>
</gene>
<dbReference type="AlphaFoldDB" id="A0AAJ4WCZ3"/>
<evidence type="ECO:0000256" key="12">
    <source>
        <dbReference type="RuleBase" id="RU003313"/>
    </source>
</evidence>
<feature type="binding site" evidence="11">
    <location>
        <position position="226"/>
    </location>
    <ligand>
        <name>K(+)</name>
        <dbReference type="ChEBI" id="CHEBI:29103"/>
    </ligand>
</feature>
<accession>A0AAJ4WCZ3</accession>
<dbReference type="HAMAP" id="MF_00379">
    <property type="entry name" value="GTPase_MnmE"/>
    <property type="match status" value="1"/>
</dbReference>
<dbReference type="InterPro" id="IPR027368">
    <property type="entry name" value="MnmE_dom2"/>
</dbReference>
<sequence>MNTTDTIVAQATPPGRGGVGILRVSGKQACEVAIQLLGKVPQPRYADYLPFRDADGTVLDQGIALYFPGPNSFTGEDVLELQGHGGPVILDLILKRILALPDIRIARPGEFSERAFLNDKLDLAQAEAIADLIDASSEQAARSAVNSLQGVFSNRVHQLVEALTHLRIYVEAAIDFPDEEIDFLSDGKIEAQLHQVIAELSGVRAEARQGSLLREGMKVVIAGRPNAGKSSLLNALAGREAAIVTDIAGTTRDVLREHIHIDGMPLHIIDTAGLREAGDEVERIGIERAWHEIEQADRVLFMVDGTTTDATEPEQIWPEFMARLPAELPITVVRNKADLTGESLGISEVNGHSLIRLSARTGEGIQVLRDHLKESMGFTSNTEGGFLARRRHLQALETASQHLDQGLEQLVEARAGELLAEELRQAQQVLSEITGEFTSDDLLGRIFSSFCIGK</sequence>
<feature type="binding site" evidence="11">
    <location>
        <position position="80"/>
    </location>
    <ligand>
        <name>(6S)-5-formyl-5,6,7,8-tetrahydrofolate</name>
        <dbReference type="ChEBI" id="CHEBI:57457"/>
    </ligand>
</feature>
<feature type="binding site" evidence="11">
    <location>
        <position position="120"/>
    </location>
    <ligand>
        <name>(6S)-5-formyl-5,6,7,8-tetrahydrofolate</name>
        <dbReference type="ChEBI" id="CHEBI:57457"/>
    </ligand>
</feature>
<keyword evidence="9 11" id="KW-0630">Potassium</keyword>
<feature type="binding site" evidence="11">
    <location>
        <position position="245"/>
    </location>
    <ligand>
        <name>K(+)</name>
        <dbReference type="ChEBI" id="CHEBI:29103"/>
    </ligand>
</feature>
<dbReference type="Proteomes" id="UP000226420">
    <property type="component" value="Unassembled WGS sequence"/>
</dbReference>
<feature type="binding site" evidence="11">
    <location>
        <begin position="226"/>
        <end position="231"/>
    </location>
    <ligand>
        <name>GTP</name>
        <dbReference type="ChEBI" id="CHEBI:37565"/>
    </ligand>
</feature>
<comment type="cofactor">
    <cofactor evidence="11">
        <name>K(+)</name>
        <dbReference type="ChEBI" id="CHEBI:29103"/>
    </cofactor>
    <text evidence="11">Binds 1 potassium ion per subunit.</text>
</comment>
<dbReference type="GO" id="GO:0003924">
    <property type="term" value="F:GTPase activity"/>
    <property type="evidence" value="ECO:0007669"/>
    <property type="project" value="UniProtKB-UniRule"/>
</dbReference>
<evidence type="ECO:0000256" key="9">
    <source>
        <dbReference type="ARBA" id="ARBA00022958"/>
    </source>
</evidence>
<evidence type="ECO:0000256" key="3">
    <source>
        <dbReference type="ARBA" id="ARBA00022490"/>
    </source>
</evidence>
<comment type="caution">
    <text evidence="14">The sequence shown here is derived from an EMBL/GenBank/DDBJ whole genome shotgun (WGS) entry which is preliminary data.</text>
</comment>
<feature type="binding site" evidence="11">
    <location>
        <begin position="335"/>
        <end position="338"/>
    </location>
    <ligand>
        <name>GTP</name>
        <dbReference type="ChEBI" id="CHEBI:37565"/>
    </ligand>
</feature>
<comment type="subunit">
    <text evidence="11">Homodimer. Heterotetramer of two MnmE and two MnmG subunits.</text>
</comment>
<dbReference type="NCBIfam" id="TIGR00450">
    <property type="entry name" value="mnmE_trmE_thdF"/>
    <property type="match status" value="1"/>
</dbReference>
<dbReference type="FunFam" id="3.40.50.300:FF:000249">
    <property type="entry name" value="tRNA modification GTPase MnmE"/>
    <property type="match status" value="1"/>
</dbReference>
<dbReference type="NCBIfam" id="NF003661">
    <property type="entry name" value="PRK05291.1-3"/>
    <property type="match status" value="1"/>
</dbReference>
<dbReference type="InterPro" id="IPR004520">
    <property type="entry name" value="GTPase_MnmE"/>
</dbReference>
<dbReference type="InterPro" id="IPR018948">
    <property type="entry name" value="GTP-bd_TrmE_N"/>
</dbReference>
<dbReference type="InterPro" id="IPR025867">
    <property type="entry name" value="MnmE_helical"/>
</dbReference>
<proteinExistence type="inferred from homology"/>
<name>A0AAJ4WCZ3_9GAMM</name>
<keyword evidence="6 11" id="KW-0547">Nucleotide-binding</keyword>
<feature type="binding site" evidence="11">
    <location>
        <begin position="358"/>
        <end position="360"/>
    </location>
    <ligand>
        <name>GTP</name>
        <dbReference type="ChEBI" id="CHEBI:37565"/>
    </ligand>
</feature>
<dbReference type="PANTHER" id="PTHR42714:SF2">
    <property type="entry name" value="TRNA MODIFICATION GTPASE GTPBP3, MITOCHONDRIAL"/>
    <property type="match status" value="1"/>
</dbReference>
<dbReference type="FunFam" id="3.30.1360.120:FF:000001">
    <property type="entry name" value="tRNA modification GTPase MnmE"/>
    <property type="match status" value="1"/>
</dbReference>
<dbReference type="CDD" id="cd14858">
    <property type="entry name" value="TrmE_N"/>
    <property type="match status" value="1"/>
</dbReference>
<dbReference type="NCBIfam" id="TIGR00231">
    <property type="entry name" value="small_GTP"/>
    <property type="match status" value="1"/>
</dbReference>
<dbReference type="InterPro" id="IPR006073">
    <property type="entry name" value="GTP-bd"/>
</dbReference>
<feature type="binding site" evidence="11">
    <location>
        <position position="251"/>
    </location>
    <ligand>
        <name>Mg(2+)</name>
        <dbReference type="ChEBI" id="CHEBI:18420"/>
    </ligand>
</feature>
<dbReference type="PROSITE" id="PS51709">
    <property type="entry name" value="G_TRME"/>
    <property type="match status" value="1"/>
</dbReference>
<organism evidence="14 15">
    <name type="scientific">Pragia fontium DSM 5563 = ATCC 49100</name>
    <dbReference type="NCBI Taxonomy" id="1122977"/>
    <lineage>
        <taxon>Bacteria</taxon>
        <taxon>Pseudomonadati</taxon>
        <taxon>Pseudomonadota</taxon>
        <taxon>Gammaproteobacteria</taxon>
        <taxon>Enterobacterales</taxon>
        <taxon>Budviciaceae</taxon>
        <taxon>Pragia</taxon>
    </lineage>
</organism>
<keyword evidence="7 11" id="KW-0378">Hydrolase</keyword>
<dbReference type="CDD" id="cd04164">
    <property type="entry name" value="trmE"/>
    <property type="match status" value="1"/>
</dbReference>
<comment type="similarity">
    <text evidence="2 11 12">Belongs to the TRAFAC class TrmE-Era-EngA-EngB-Septin-like GTPase superfamily. TrmE GTPase family.</text>
</comment>
<feature type="binding site" evidence="11">
    <location>
        <position position="247"/>
    </location>
    <ligand>
        <name>K(+)</name>
        <dbReference type="ChEBI" id="CHEBI:29103"/>
    </ligand>
</feature>
<dbReference type="GO" id="GO:0005525">
    <property type="term" value="F:GTP binding"/>
    <property type="evidence" value="ECO:0007669"/>
    <property type="project" value="UniProtKB-UniRule"/>
</dbReference>
<evidence type="ECO:0000313" key="14">
    <source>
        <dbReference type="EMBL" id="SFD31543.1"/>
    </source>
</evidence>
<feature type="binding site" evidence="11">
    <location>
        <begin position="270"/>
        <end position="273"/>
    </location>
    <ligand>
        <name>GTP</name>
        <dbReference type="ChEBI" id="CHEBI:37565"/>
    </ligand>
</feature>
<dbReference type="GO" id="GO:0046872">
    <property type="term" value="F:metal ion binding"/>
    <property type="evidence" value="ECO:0007669"/>
    <property type="project" value="UniProtKB-KW"/>
</dbReference>
<feature type="binding site" evidence="11">
    <location>
        <position position="250"/>
    </location>
    <ligand>
        <name>K(+)</name>
        <dbReference type="ChEBI" id="CHEBI:29103"/>
    </ligand>
</feature>
<evidence type="ECO:0000256" key="11">
    <source>
        <dbReference type="HAMAP-Rule" id="MF_00379"/>
    </source>
</evidence>
<dbReference type="PANTHER" id="PTHR42714">
    <property type="entry name" value="TRNA MODIFICATION GTPASE GTPBP3"/>
    <property type="match status" value="1"/>
</dbReference>
<evidence type="ECO:0000256" key="8">
    <source>
        <dbReference type="ARBA" id="ARBA00022842"/>
    </source>
</evidence>
<dbReference type="InterPro" id="IPR027417">
    <property type="entry name" value="P-loop_NTPase"/>
</dbReference>
<dbReference type="EC" id="3.6.-.-" evidence="11"/>
<dbReference type="RefSeq" id="WP_047779471.1">
    <property type="nucleotide sequence ID" value="NZ_FOLW01000013.1"/>
</dbReference>
<evidence type="ECO:0000256" key="10">
    <source>
        <dbReference type="ARBA" id="ARBA00023134"/>
    </source>
</evidence>
<dbReference type="Gene3D" id="1.20.120.430">
    <property type="entry name" value="tRNA modification GTPase MnmE domain 2"/>
    <property type="match status" value="1"/>
</dbReference>
<protein>
    <recommendedName>
        <fullName evidence="11">tRNA modification GTPase MnmE</fullName>
        <ecNumber evidence="11">3.6.-.-</ecNumber>
    </recommendedName>
</protein>
<feature type="binding site" evidence="11">
    <location>
        <begin position="245"/>
        <end position="251"/>
    </location>
    <ligand>
        <name>GTP</name>
        <dbReference type="ChEBI" id="CHEBI:37565"/>
    </ligand>
</feature>
<dbReference type="InterPro" id="IPR005225">
    <property type="entry name" value="Small_GTP-bd"/>
</dbReference>
<dbReference type="InterPro" id="IPR031168">
    <property type="entry name" value="G_TrmE"/>
</dbReference>
<keyword evidence="4 11" id="KW-0819">tRNA processing</keyword>
<evidence type="ECO:0000313" key="15">
    <source>
        <dbReference type="Proteomes" id="UP000226420"/>
    </source>
</evidence>
<dbReference type="SUPFAM" id="SSF52540">
    <property type="entry name" value="P-loop containing nucleoside triphosphate hydrolases"/>
    <property type="match status" value="1"/>
</dbReference>
<dbReference type="Gene3D" id="3.40.50.300">
    <property type="entry name" value="P-loop containing nucleotide triphosphate hydrolases"/>
    <property type="match status" value="1"/>
</dbReference>
<evidence type="ECO:0000256" key="1">
    <source>
        <dbReference type="ARBA" id="ARBA00004496"/>
    </source>
</evidence>
<keyword evidence="8 11" id="KW-0460">Magnesium</keyword>
<dbReference type="SUPFAM" id="SSF116878">
    <property type="entry name" value="TrmE connector domain"/>
    <property type="match status" value="1"/>
</dbReference>
<dbReference type="GO" id="GO:0002098">
    <property type="term" value="P:tRNA wobble uridine modification"/>
    <property type="evidence" value="ECO:0007669"/>
    <property type="project" value="TreeGrafter"/>
</dbReference>
<feature type="binding site" evidence="11">
    <location>
        <position position="230"/>
    </location>
    <ligand>
        <name>Mg(2+)</name>
        <dbReference type="ChEBI" id="CHEBI:18420"/>
    </ligand>
</feature>
<dbReference type="GO" id="GO:0030488">
    <property type="term" value="P:tRNA methylation"/>
    <property type="evidence" value="ECO:0007669"/>
    <property type="project" value="TreeGrafter"/>
</dbReference>
<feature type="binding site" evidence="11">
    <location>
        <position position="23"/>
    </location>
    <ligand>
        <name>(6S)-5-formyl-5,6,7,8-tetrahydrofolate</name>
        <dbReference type="ChEBI" id="CHEBI:57457"/>
    </ligand>
</feature>
<evidence type="ECO:0000259" key="13">
    <source>
        <dbReference type="PROSITE" id="PS51709"/>
    </source>
</evidence>
<dbReference type="Pfam" id="PF01926">
    <property type="entry name" value="MMR_HSR1"/>
    <property type="match status" value="1"/>
</dbReference>
<dbReference type="InterPro" id="IPR027266">
    <property type="entry name" value="TrmE/GcvT-like"/>
</dbReference>
<dbReference type="Gene3D" id="3.30.1360.120">
    <property type="entry name" value="Probable tRNA modification gtpase trme, domain 1"/>
    <property type="match status" value="1"/>
</dbReference>
<dbReference type="EMBL" id="FOLW01000013">
    <property type="protein sequence ID" value="SFD31543.1"/>
    <property type="molecule type" value="Genomic_DNA"/>
</dbReference>
<keyword evidence="3 11" id="KW-0963">Cytoplasm</keyword>
<dbReference type="GO" id="GO:0005829">
    <property type="term" value="C:cytosol"/>
    <property type="evidence" value="ECO:0007669"/>
    <property type="project" value="TreeGrafter"/>
</dbReference>
<evidence type="ECO:0000256" key="7">
    <source>
        <dbReference type="ARBA" id="ARBA00022801"/>
    </source>
</evidence>
<evidence type="ECO:0000256" key="6">
    <source>
        <dbReference type="ARBA" id="ARBA00022741"/>
    </source>
</evidence>
<comment type="subcellular location">
    <subcellularLocation>
        <location evidence="1 11">Cytoplasm</location>
    </subcellularLocation>
</comment>
<dbReference type="Pfam" id="PF12631">
    <property type="entry name" value="MnmE_helical"/>
    <property type="match status" value="1"/>
</dbReference>
<evidence type="ECO:0000256" key="2">
    <source>
        <dbReference type="ARBA" id="ARBA00011043"/>
    </source>
</evidence>
<dbReference type="Pfam" id="PF10396">
    <property type="entry name" value="TrmE_N"/>
    <property type="match status" value="1"/>
</dbReference>
<feature type="binding site" evidence="11">
    <location>
        <position position="454"/>
    </location>
    <ligand>
        <name>(6S)-5-formyl-5,6,7,8-tetrahydrofolate</name>
        <dbReference type="ChEBI" id="CHEBI:57457"/>
    </ligand>
</feature>
<keyword evidence="10 11" id="KW-0342">GTP-binding</keyword>
<evidence type="ECO:0000256" key="4">
    <source>
        <dbReference type="ARBA" id="ARBA00022694"/>
    </source>
</evidence>